<gene>
    <name evidence="1" type="ORF">K488DRAFT_56816</name>
</gene>
<evidence type="ECO:0000313" key="1">
    <source>
        <dbReference type="EMBL" id="KAI0029247.1"/>
    </source>
</evidence>
<dbReference type="EMBL" id="MU273688">
    <property type="protein sequence ID" value="KAI0029247.1"/>
    <property type="molecule type" value="Genomic_DNA"/>
</dbReference>
<evidence type="ECO:0000313" key="2">
    <source>
        <dbReference type="Proteomes" id="UP000814128"/>
    </source>
</evidence>
<keyword evidence="2" id="KW-1185">Reference proteome</keyword>
<reference evidence="1" key="1">
    <citation type="submission" date="2021-02" db="EMBL/GenBank/DDBJ databases">
        <authorList>
            <consortium name="DOE Joint Genome Institute"/>
            <person name="Ahrendt S."/>
            <person name="Looney B.P."/>
            <person name="Miyauchi S."/>
            <person name="Morin E."/>
            <person name="Drula E."/>
            <person name="Courty P.E."/>
            <person name="Chicoki N."/>
            <person name="Fauchery L."/>
            <person name="Kohler A."/>
            <person name="Kuo A."/>
            <person name="Labutti K."/>
            <person name="Pangilinan J."/>
            <person name="Lipzen A."/>
            <person name="Riley R."/>
            <person name="Andreopoulos W."/>
            <person name="He G."/>
            <person name="Johnson J."/>
            <person name="Barry K.W."/>
            <person name="Grigoriev I.V."/>
            <person name="Nagy L."/>
            <person name="Hibbett D."/>
            <person name="Henrissat B."/>
            <person name="Matheny P.B."/>
            <person name="Labbe J."/>
            <person name="Martin F."/>
        </authorList>
    </citation>
    <scope>NUCLEOTIDE SEQUENCE</scope>
    <source>
        <strain evidence="1">EC-137</strain>
    </source>
</reference>
<sequence length="113" mass="12594">MAQKQTFVAWCPDYTDPDALSRRLAVRTAHLEGIKQTVADGSLKFGGYTTAPESVGKPPGEHKINGSTMIFEAESVEEVRRRIEEDPYWAGNVWDKEKVDIRPIFASSATPLK</sequence>
<dbReference type="Proteomes" id="UP000814128">
    <property type="component" value="Unassembled WGS sequence"/>
</dbReference>
<name>A0ACB8QBY3_9AGAM</name>
<reference evidence="1" key="2">
    <citation type="journal article" date="2022" name="New Phytol.">
        <title>Evolutionary transition to the ectomycorrhizal habit in the genomes of a hyperdiverse lineage of mushroom-forming fungi.</title>
        <authorList>
            <person name="Looney B."/>
            <person name="Miyauchi S."/>
            <person name="Morin E."/>
            <person name="Drula E."/>
            <person name="Courty P.E."/>
            <person name="Kohler A."/>
            <person name="Kuo A."/>
            <person name="LaButti K."/>
            <person name="Pangilinan J."/>
            <person name="Lipzen A."/>
            <person name="Riley R."/>
            <person name="Andreopoulos W."/>
            <person name="He G."/>
            <person name="Johnson J."/>
            <person name="Nolan M."/>
            <person name="Tritt A."/>
            <person name="Barry K.W."/>
            <person name="Grigoriev I.V."/>
            <person name="Nagy L.G."/>
            <person name="Hibbett D."/>
            <person name="Henrissat B."/>
            <person name="Matheny P.B."/>
            <person name="Labbe J."/>
            <person name="Martin F.M."/>
        </authorList>
    </citation>
    <scope>NUCLEOTIDE SEQUENCE</scope>
    <source>
        <strain evidence="1">EC-137</strain>
    </source>
</reference>
<protein>
    <submittedName>
        <fullName evidence="1">Uncharacterized protein</fullName>
    </submittedName>
</protein>
<organism evidence="1 2">
    <name type="scientific">Vararia minispora EC-137</name>
    <dbReference type="NCBI Taxonomy" id="1314806"/>
    <lineage>
        <taxon>Eukaryota</taxon>
        <taxon>Fungi</taxon>
        <taxon>Dikarya</taxon>
        <taxon>Basidiomycota</taxon>
        <taxon>Agaricomycotina</taxon>
        <taxon>Agaricomycetes</taxon>
        <taxon>Russulales</taxon>
        <taxon>Lachnocladiaceae</taxon>
        <taxon>Vararia</taxon>
    </lineage>
</organism>
<accession>A0ACB8QBY3</accession>
<comment type="caution">
    <text evidence="1">The sequence shown here is derived from an EMBL/GenBank/DDBJ whole genome shotgun (WGS) entry which is preliminary data.</text>
</comment>
<proteinExistence type="predicted"/>